<feature type="transmembrane region" description="Helical" evidence="10">
    <location>
        <begin position="403"/>
        <end position="427"/>
    </location>
</feature>
<feature type="transmembrane region" description="Helical" evidence="10">
    <location>
        <begin position="84"/>
        <end position="105"/>
    </location>
</feature>
<comment type="function">
    <text evidence="1">Core subunit of the mitochondrial membrane respiratory chain NADH dehydrogenase (Complex I) that is believed to belong to the minimal assembly required for catalysis. Complex I functions in the transfer of electrons from NADH to the respiratory chain. The immediate electron acceptor for the enzyme is believed to be ubiquinone.</text>
</comment>
<comment type="catalytic activity">
    <reaction evidence="9 10">
        <text>a ubiquinone + NADH + 5 H(+)(in) = a ubiquinol + NAD(+) + 4 H(+)(out)</text>
        <dbReference type="Rhea" id="RHEA:29091"/>
        <dbReference type="Rhea" id="RHEA-COMP:9565"/>
        <dbReference type="Rhea" id="RHEA-COMP:9566"/>
        <dbReference type="ChEBI" id="CHEBI:15378"/>
        <dbReference type="ChEBI" id="CHEBI:16389"/>
        <dbReference type="ChEBI" id="CHEBI:17976"/>
        <dbReference type="ChEBI" id="CHEBI:57540"/>
        <dbReference type="ChEBI" id="CHEBI:57945"/>
        <dbReference type="EC" id="7.1.1.2"/>
    </reaction>
</comment>
<organism evidence="13">
    <name type="scientific">Paraleius leontonychus</name>
    <dbReference type="NCBI Taxonomy" id="1807943"/>
    <lineage>
        <taxon>Eukaryota</taxon>
        <taxon>Metazoa</taxon>
        <taxon>Ecdysozoa</taxon>
        <taxon>Arthropoda</taxon>
        <taxon>Chelicerata</taxon>
        <taxon>Arachnida</taxon>
        <taxon>Acari</taxon>
        <taxon>Acariformes</taxon>
        <taxon>Sarcoptiformes</taxon>
        <taxon>Oribatida</taxon>
        <taxon>Brachypylina</taxon>
        <taxon>Oripodoidea</taxon>
        <taxon>Scheloribatidae</taxon>
        <taxon>Paraleius</taxon>
    </lineage>
</organism>
<feature type="transmembrane region" description="Helical" evidence="10">
    <location>
        <begin position="141"/>
        <end position="160"/>
    </location>
</feature>
<dbReference type="EC" id="7.1.1.2" evidence="3 10"/>
<dbReference type="PRINTS" id="PR01434">
    <property type="entry name" value="NADHDHGNASE5"/>
</dbReference>
<keyword evidence="5 10" id="KW-0812">Transmembrane</keyword>
<dbReference type="Pfam" id="PF00662">
    <property type="entry name" value="Proton_antipo_N"/>
    <property type="match status" value="1"/>
</dbReference>
<feature type="domain" description="NADH-Ubiquinone oxidoreductase (complex I) chain 5 N-terminal" evidence="12">
    <location>
        <begin position="33"/>
        <end position="82"/>
    </location>
</feature>
<dbReference type="AlphaFoldDB" id="A0A330JG25"/>
<dbReference type="Pfam" id="PF00361">
    <property type="entry name" value="Proton_antipo_M"/>
    <property type="match status" value="1"/>
</dbReference>
<feature type="transmembrane region" description="Helical" evidence="10">
    <location>
        <begin position="258"/>
        <end position="281"/>
    </location>
</feature>
<feature type="transmembrane region" description="Helical" evidence="10">
    <location>
        <begin position="357"/>
        <end position="382"/>
    </location>
</feature>
<evidence type="ECO:0000256" key="4">
    <source>
        <dbReference type="ARBA" id="ARBA00021096"/>
    </source>
</evidence>
<feature type="transmembrane region" description="Helical" evidence="10">
    <location>
        <begin position="439"/>
        <end position="459"/>
    </location>
</feature>
<evidence type="ECO:0000256" key="7">
    <source>
        <dbReference type="ARBA" id="ARBA00022989"/>
    </source>
</evidence>
<evidence type="ECO:0000313" key="13">
    <source>
        <dbReference type="EMBL" id="SPC34975.1"/>
    </source>
</evidence>
<dbReference type="PANTHER" id="PTHR42829:SF2">
    <property type="entry name" value="NADH-UBIQUINONE OXIDOREDUCTASE CHAIN 5"/>
    <property type="match status" value="1"/>
</dbReference>
<keyword evidence="10" id="KW-0813">Transport</keyword>
<dbReference type="GO" id="GO:0008137">
    <property type="term" value="F:NADH dehydrogenase (ubiquinone) activity"/>
    <property type="evidence" value="ECO:0007669"/>
    <property type="project" value="UniProtKB-EC"/>
</dbReference>
<comment type="similarity">
    <text evidence="10">Belongs to the complex I subunit 5 family.</text>
</comment>
<feature type="transmembrane region" description="Helical" evidence="10">
    <location>
        <begin position="111"/>
        <end position="129"/>
    </location>
</feature>
<feature type="transmembrane region" description="Helical" evidence="10">
    <location>
        <begin position="205"/>
        <end position="227"/>
    </location>
</feature>
<evidence type="ECO:0000256" key="5">
    <source>
        <dbReference type="ARBA" id="ARBA00022692"/>
    </source>
</evidence>
<dbReference type="InterPro" id="IPR001750">
    <property type="entry name" value="ND/Mrp_TM"/>
</dbReference>
<comment type="subcellular location">
    <subcellularLocation>
        <location evidence="2">Membrane</location>
        <topology evidence="2">Multi-pass membrane protein</topology>
    </subcellularLocation>
</comment>
<geneLocation type="mitochondrion" evidence="13"/>
<evidence type="ECO:0000256" key="9">
    <source>
        <dbReference type="ARBA" id="ARBA00049551"/>
    </source>
</evidence>
<evidence type="ECO:0000256" key="1">
    <source>
        <dbReference type="ARBA" id="ARBA00003257"/>
    </source>
</evidence>
<feature type="transmembrane region" description="Helical" evidence="10">
    <location>
        <begin position="7"/>
        <end position="29"/>
    </location>
</feature>
<protein>
    <recommendedName>
        <fullName evidence="4 10">NADH-ubiquinone oxidoreductase chain 5</fullName>
        <ecNumber evidence="3 10">7.1.1.2</ecNumber>
    </recommendedName>
</protein>
<name>A0A330JG25_9ACAR</name>
<feature type="domain" description="NADH:quinone oxidoreductase/Mrp antiporter transmembrane" evidence="11">
    <location>
        <begin position="99"/>
        <end position="372"/>
    </location>
</feature>
<dbReference type="GO" id="GO:0016020">
    <property type="term" value="C:membrane"/>
    <property type="evidence" value="ECO:0007669"/>
    <property type="project" value="UniProtKB-SubCell"/>
</dbReference>
<dbReference type="EMBL" id="LT984407">
    <property type="protein sequence ID" value="SPC34975.1"/>
    <property type="molecule type" value="Genomic_DNA"/>
</dbReference>
<evidence type="ECO:0000256" key="10">
    <source>
        <dbReference type="RuleBase" id="RU003404"/>
    </source>
</evidence>
<feature type="transmembrane region" description="Helical" evidence="10">
    <location>
        <begin position="320"/>
        <end position="345"/>
    </location>
</feature>
<keyword evidence="10 13" id="KW-0496">Mitochondrion</keyword>
<feature type="transmembrane region" description="Helical" evidence="10">
    <location>
        <begin position="517"/>
        <end position="535"/>
    </location>
</feature>
<keyword evidence="8 10" id="KW-0472">Membrane</keyword>
<dbReference type="GO" id="GO:0042773">
    <property type="term" value="P:ATP synthesis coupled electron transport"/>
    <property type="evidence" value="ECO:0007669"/>
    <property type="project" value="InterPro"/>
</dbReference>
<evidence type="ECO:0000259" key="12">
    <source>
        <dbReference type="Pfam" id="PF00662"/>
    </source>
</evidence>
<feature type="transmembrane region" description="Helical" evidence="10">
    <location>
        <begin position="49"/>
        <end position="72"/>
    </location>
</feature>
<keyword evidence="10" id="KW-0830">Ubiquinone</keyword>
<dbReference type="InterPro" id="IPR001516">
    <property type="entry name" value="Proton_antipo_N"/>
</dbReference>
<proteinExistence type="inferred from homology"/>
<sequence length="536" mass="60444">MYFFLCFGFLYLLLVFLMFVSIFYGSFVFSFTFFSVGGVDLSFSFLFDYVSLGFFASVSFISSMVFFYSVFYMAGTVDVRRFSWLVFGFVLSMGLLVFSGSFLSLMVGWDGLGLISFCLVIFYSNYSSLESGLVTVFSNRVGDVFFLGCFLILFSGSAGLSDAFSFLDVLLFSFLFLGAITKSAQFPFSAWLPAAMAAPTPVSSLVHSSTLVTAGVYVLLRFHYLFFSFQEPFMKLFFILTMFLAGACACLETDFKKIVAMSTLSQLGLMLFVLSVGVWFLTYLHMIIHAFFKSLLFMSTGSLMHNFMGGQDSRVYGGDSFSFGSWLCFFVSCACLMGFPFFIGFYSKDLIILGSSFGLGILFYVIFMAGCFLTVSYSFRLLKSSFLGLFSGLSHLSYGDSKIFMASVCFLALKSFLLGGLFFSLFFYDSAVSFMGFDLIVGLFLILCVFLFYGFFNLFYYRAFYIYSIGFLRWFSSSGSSSVASGLRFYRWDASWMEAAGGQGVYWFLQSFCGFDFYKFLGVSVFFFVFFGIFFF</sequence>
<keyword evidence="7 10" id="KW-1133">Transmembrane helix</keyword>
<reference evidence="13" key="1">
    <citation type="submission" date="2018-06" db="EMBL/GenBank/DDBJ databases">
        <authorList>
            <person name="Zhirakovskaya E."/>
        </authorList>
    </citation>
    <scope>NUCLEOTIDE SEQUENCE</scope>
</reference>
<evidence type="ECO:0000259" key="11">
    <source>
        <dbReference type="Pfam" id="PF00361"/>
    </source>
</evidence>
<feature type="transmembrane region" description="Helical" evidence="10">
    <location>
        <begin position="166"/>
        <end position="184"/>
    </location>
</feature>
<keyword evidence="6" id="KW-0249">Electron transport</keyword>
<evidence type="ECO:0000256" key="8">
    <source>
        <dbReference type="ARBA" id="ARBA00023136"/>
    </source>
</evidence>
<dbReference type="InterPro" id="IPR003945">
    <property type="entry name" value="NU5C-like"/>
</dbReference>
<evidence type="ECO:0000256" key="3">
    <source>
        <dbReference type="ARBA" id="ARBA00012944"/>
    </source>
</evidence>
<evidence type="ECO:0000256" key="6">
    <source>
        <dbReference type="ARBA" id="ARBA00022982"/>
    </source>
</evidence>
<comment type="function">
    <text evidence="10">Core subunit of the mitochondrial membrane respiratory chain NADH dehydrogenase (Complex I) which catalyzes electron transfer from NADH through the respiratory chain, using ubiquinone as an electron acceptor. Essential for the catalytic activity and assembly of complex I.</text>
</comment>
<gene>
    <name evidence="13" type="primary">ND5</name>
    <name evidence="13" type="ORF">PLST15_MT-065</name>
</gene>
<feature type="transmembrane region" description="Helical" evidence="10">
    <location>
        <begin position="233"/>
        <end position="251"/>
    </location>
</feature>
<dbReference type="GO" id="GO:0015990">
    <property type="term" value="P:electron transport coupled proton transport"/>
    <property type="evidence" value="ECO:0007669"/>
    <property type="project" value="TreeGrafter"/>
</dbReference>
<dbReference type="GO" id="GO:0003954">
    <property type="term" value="F:NADH dehydrogenase activity"/>
    <property type="evidence" value="ECO:0007669"/>
    <property type="project" value="TreeGrafter"/>
</dbReference>
<accession>A0A330JG25</accession>
<evidence type="ECO:0000256" key="2">
    <source>
        <dbReference type="ARBA" id="ARBA00004141"/>
    </source>
</evidence>
<dbReference type="PANTHER" id="PTHR42829">
    <property type="entry name" value="NADH-UBIQUINONE OXIDOREDUCTASE CHAIN 5"/>
    <property type="match status" value="1"/>
</dbReference>
<keyword evidence="10" id="KW-0520">NAD</keyword>